<comment type="cofactor">
    <cofactor evidence="1">
        <name>FAD</name>
        <dbReference type="ChEBI" id="CHEBI:57692"/>
    </cofactor>
</comment>
<reference evidence="7 8" key="1">
    <citation type="journal article" date="2015" name="Genome Announc.">
        <title>Complete Genome Sequence of Cupriavidus basilensis 4G11, Isolated from the Oak Ridge Field Research Center Site.</title>
        <authorList>
            <person name="Ray J."/>
            <person name="Waters R.J."/>
            <person name="Skerker J.M."/>
            <person name="Kuehl J.V."/>
            <person name="Price M.N."/>
            <person name="Huang J."/>
            <person name="Chakraborty R."/>
            <person name="Arkin A.P."/>
            <person name="Deutschbauer A."/>
        </authorList>
    </citation>
    <scope>NUCLEOTIDE SEQUENCE [LARGE SCALE GENOMIC DNA]</scope>
    <source>
        <strain evidence="7">4G11</strain>
    </source>
</reference>
<evidence type="ECO:0000256" key="4">
    <source>
        <dbReference type="ARBA" id="ARBA00023002"/>
    </source>
</evidence>
<evidence type="ECO:0000259" key="5">
    <source>
        <dbReference type="Pfam" id="PF07992"/>
    </source>
</evidence>
<keyword evidence="3" id="KW-0274">FAD</keyword>
<keyword evidence="4" id="KW-0560">Oxidoreductase</keyword>
<dbReference type="InterPro" id="IPR023753">
    <property type="entry name" value="FAD/NAD-binding_dom"/>
</dbReference>
<dbReference type="InterPro" id="IPR050446">
    <property type="entry name" value="FAD-oxidoreductase/Apoptosis"/>
</dbReference>
<dbReference type="InterPro" id="IPR016156">
    <property type="entry name" value="FAD/NAD-linked_Rdtase_dimer_sf"/>
</dbReference>
<dbReference type="Proteomes" id="UP000031843">
    <property type="component" value="Chromosome secondary"/>
</dbReference>
<dbReference type="OrthoDB" id="9769238at2"/>
<evidence type="ECO:0000256" key="1">
    <source>
        <dbReference type="ARBA" id="ARBA00001974"/>
    </source>
</evidence>
<dbReference type="SUPFAM" id="SSF51905">
    <property type="entry name" value="FAD/NAD(P)-binding domain"/>
    <property type="match status" value="2"/>
</dbReference>
<feature type="domain" description="FAD/NAD(P)-binding" evidence="5">
    <location>
        <begin position="6"/>
        <end position="300"/>
    </location>
</feature>
<dbReference type="Pfam" id="PF14759">
    <property type="entry name" value="Reductase_C"/>
    <property type="match status" value="1"/>
</dbReference>
<dbReference type="STRING" id="68895.RR42_s1887"/>
<proteinExistence type="predicted"/>
<dbReference type="InterPro" id="IPR036188">
    <property type="entry name" value="FAD/NAD-bd_sf"/>
</dbReference>
<dbReference type="PRINTS" id="PR00411">
    <property type="entry name" value="PNDRDTASEI"/>
</dbReference>
<sequence>MNSPEHIVVVGASAAGITAARALRAQGWGGRLTLIGKEGGMPYDRPPLSKRLMAGECPVEALNLVSEDGMKALNLHYLDGTSATGLDTDASSLQLSNGSTLQYDRLLIATGADARVIPNLSQAANCYSLRNLNDALAIREHLTAGKRVLVVGAGFIGTELAAIAKTSGCEVTVIDKSKVPLGARVGDIVGKRIEKLHEANGVVFHNDCELREVKWRDRTITEVRLDTGVVIACDVIVVAIGAVPSVQWCSGLNIRSGVVCNEYCEAAPNVYAAGDAAEWFHKGYGEHMRIEHRTNASEQAMAAAKNMLGSRVEYAPLPFFWSDQYQVQIHSYGRIGPQYTVEVVEGDQLKDDSCIFRYYQGDVLMGVLSWNASRKAREHIKLLKEEWTKSHAPAAVAG</sequence>
<dbReference type="GO" id="GO:0005737">
    <property type="term" value="C:cytoplasm"/>
    <property type="evidence" value="ECO:0007669"/>
    <property type="project" value="TreeGrafter"/>
</dbReference>
<protein>
    <submittedName>
        <fullName evidence="7">Ferredoxin reductase</fullName>
    </submittedName>
</protein>
<dbReference type="GO" id="GO:0016651">
    <property type="term" value="F:oxidoreductase activity, acting on NAD(P)H"/>
    <property type="evidence" value="ECO:0007669"/>
    <property type="project" value="TreeGrafter"/>
</dbReference>
<dbReference type="SUPFAM" id="SSF55424">
    <property type="entry name" value="FAD/NAD-linked reductases, dimerisation (C-terminal) domain"/>
    <property type="match status" value="1"/>
</dbReference>
<evidence type="ECO:0000256" key="3">
    <source>
        <dbReference type="ARBA" id="ARBA00022827"/>
    </source>
</evidence>
<dbReference type="PRINTS" id="PR00368">
    <property type="entry name" value="FADPNR"/>
</dbReference>
<keyword evidence="8" id="KW-1185">Reference proteome</keyword>
<dbReference type="Pfam" id="PF07992">
    <property type="entry name" value="Pyr_redox_2"/>
    <property type="match status" value="1"/>
</dbReference>
<dbReference type="AlphaFoldDB" id="A0A0C4YLN3"/>
<accession>A0A0C4YLN3</accession>
<dbReference type="KEGG" id="cbw:RR42_s1887"/>
<evidence type="ECO:0000256" key="2">
    <source>
        <dbReference type="ARBA" id="ARBA00022630"/>
    </source>
</evidence>
<dbReference type="PANTHER" id="PTHR43557:SF2">
    <property type="entry name" value="RIESKE DOMAIN-CONTAINING PROTEIN-RELATED"/>
    <property type="match status" value="1"/>
</dbReference>
<keyword evidence="2" id="KW-0285">Flavoprotein</keyword>
<evidence type="ECO:0000259" key="6">
    <source>
        <dbReference type="Pfam" id="PF14759"/>
    </source>
</evidence>
<dbReference type="InterPro" id="IPR028202">
    <property type="entry name" value="Reductase_C"/>
</dbReference>
<evidence type="ECO:0000313" key="7">
    <source>
        <dbReference type="EMBL" id="AJG23475.1"/>
    </source>
</evidence>
<name>A0A0C4YLN3_9BURK</name>
<dbReference type="EMBL" id="CP010537">
    <property type="protein sequence ID" value="AJG23475.1"/>
    <property type="molecule type" value="Genomic_DNA"/>
</dbReference>
<organism evidence="7 8">
    <name type="scientific">Cupriavidus basilensis</name>
    <dbReference type="NCBI Taxonomy" id="68895"/>
    <lineage>
        <taxon>Bacteria</taxon>
        <taxon>Pseudomonadati</taxon>
        <taxon>Pseudomonadota</taxon>
        <taxon>Betaproteobacteria</taxon>
        <taxon>Burkholderiales</taxon>
        <taxon>Burkholderiaceae</taxon>
        <taxon>Cupriavidus</taxon>
    </lineage>
</organism>
<dbReference type="Gene3D" id="3.30.390.30">
    <property type="match status" value="1"/>
</dbReference>
<dbReference type="PANTHER" id="PTHR43557">
    <property type="entry name" value="APOPTOSIS-INDUCING FACTOR 1"/>
    <property type="match status" value="1"/>
</dbReference>
<dbReference type="Gene3D" id="3.50.50.60">
    <property type="entry name" value="FAD/NAD(P)-binding domain"/>
    <property type="match status" value="2"/>
</dbReference>
<feature type="domain" description="Reductase C-terminal" evidence="6">
    <location>
        <begin position="319"/>
        <end position="387"/>
    </location>
</feature>
<dbReference type="RefSeq" id="WP_052495069.1">
    <property type="nucleotide sequence ID" value="NZ_CP010537.1"/>
</dbReference>
<gene>
    <name evidence="7" type="ORF">RR42_s1887</name>
</gene>
<evidence type="ECO:0000313" key="8">
    <source>
        <dbReference type="Proteomes" id="UP000031843"/>
    </source>
</evidence>